<feature type="signal peptide" evidence="1">
    <location>
        <begin position="1"/>
        <end position="22"/>
    </location>
</feature>
<name>A0A6F8T837_9GAMM</name>
<dbReference type="Proteomes" id="UP000502894">
    <property type="component" value="Chromosome"/>
</dbReference>
<keyword evidence="1" id="KW-0732">Signal</keyword>
<reference evidence="2" key="1">
    <citation type="journal article" date="2020" name="Microbiol. Resour. Announc.">
        <title>Complete Genome Sequence of Novel Psychrotolerant Legionella Strain TUM19329, Isolated from Antarctic Lake Sediment.</title>
        <authorList>
            <person name="Shimada S."/>
            <person name="Nakai R."/>
            <person name="Aoki K."/>
            <person name="Shimoeda N."/>
            <person name="Ohno G."/>
            <person name="Miyazaki Y."/>
            <person name="Kudoh S."/>
            <person name="Imura S."/>
            <person name="Watanabe K."/>
            <person name="Ishii Y."/>
            <person name="Tateda K."/>
        </authorList>
    </citation>
    <scope>NUCLEOTIDE SEQUENCE [LARGE SCALE GENOMIC DNA]</scope>
    <source>
        <strain evidence="2">TUM19329</strain>
    </source>
</reference>
<evidence type="ECO:0000256" key="1">
    <source>
        <dbReference type="SAM" id="SignalP"/>
    </source>
</evidence>
<evidence type="ECO:0000313" key="3">
    <source>
        <dbReference type="Proteomes" id="UP000502894"/>
    </source>
</evidence>
<protein>
    <submittedName>
        <fullName evidence="2">Uncharacterized protein</fullName>
    </submittedName>
</protein>
<evidence type="ECO:0000313" key="2">
    <source>
        <dbReference type="EMBL" id="BCA96629.1"/>
    </source>
</evidence>
<keyword evidence="3" id="KW-1185">Reference proteome</keyword>
<proteinExistence type="predicted"/>
<dbReference type="KEGG" id="lant:TUM19329_29900"/>
<sequence>MRHSIKTYILVIITLFSIPAFAENTISITVKTNEKSAFAIGYFVGGEAKGSMGKSYSGKGPKNKKYLFGYKKKFINGNNVYCGAQILTQNSAVTLITEGSKCHIAIN</sequence>
<dbReference type="EMBL" id="AP022839">
    <property type="protein sequence ID" value="BCA96629.1"/>
    <property type="molecule type" value="Genomic_DNA"/>
</dbReference>
<accession>A0A6F8T837</accession>
<dbReference type="RefSeq" id="WP_173238546.1">
    <property type="nucleotide sequence ID" value="NZ_AP022839.1"/>
</dbReference>
<feature type="chain" id="PRO_5026254670" evidence="1">
    <location>
        <begin position="23"/>
        <end position="107"/>
    </location>
</feature>
<gene>
    <name evidence="2" type="ORF">TUM19329_29900</name>
</gene>
<dbReference type="AlphaFoldDB" id="A0A6F8T837"/>
<organism evidence="2 3">
    <name type="scientific">Legionella antarctica</name>
    <dbReference type="NCBI Taxonomy" id="2708020"/>
    <lineage>
        <taxon>Bacteria</taxon>
        <taxon>Pseudomonadati</taxon>
        <taxon>Pseudomonadota</taxon>
        <taxon>Gammaproteobacteria</taxon>
        <taxon>Legionellales</taxon>
        <taxon>Legionellaceae</taxon>
        <taxon>Legionella</taxon>
    </lineage>
</organism>